<keyword evidence="4" id="KW-0732">Signal</keyword>
<dbReference type="GO" id="GO:0044550">
    <property type="term" value="P:secondary metabolite biosynthetic process"/>
    <property type="evidence" value="ECO:0007669"/>
    <property type="project" value="TreeGrafter"/>
</dbReference>
<evidence type="ECO:0000313" key="7">
    <source>
        <dbReference type="Proteomes" id="UP000785200"/>
    </source>
</evidence>
<comment type="caution">
    <text evidence="6">The sequence shown here is derived from an EMBL/GenBank/DDBJ whole genome shotgun (WGS) entry which is preliminary data.</text>
</comment>
<dbReference type="Pfam" id="PF01494">
    <property type="entry name" value="FAD_binding_3"/>
    <property type="match status" value="1"/>
</dbReference>
<dbReference type="GO" id="GO:0016491">
    <property type="term" value="F:oxidoreductase activity"/>
    <property type="evidence" value="ECO:0007669"/>
    <property type="project" value="UniProtKB-KW"/>
</dbReference>
<protein>
    <submittedName>
        <fullName evidence="6">FAD-dependent urate oxidase</fullName>
    </submittedName>
</protein>
<dbReference type="OrthoDB" id="16820at2759"/>
<dbReference type="InterPro" id="IPR036188">
    <property type="entry name" value="FAD/NAD-bd_sf"/>
</dbReference>
<feature type="chain" id="PRO_5040265181" evidence="4">
    <location>
        <begin position="20"/>
        <end position="405"/>
    </location>
</feature>
<dbReference type="InterPro" id="IPR002938">
    <property type="entry name" value="FAD-bd"/>
</dbReference>
<evidence type="ECO:0000256" key="4">
    <source>
        <dbReference type="SAM" id="SignalP"/>
    </source>
</evidence>
<dbReference type="SUPFAM" id="SSF51905">
    <property type="entry name" value="FAD/NAD(P)-binding domain"/>
    <property type="match status" value="1"/>
</dbReference>
<feature type="domain" description="FAD-binding" evidence="5">
    <location>
        <begin position="3"/>
        <end position="352"/>
    </location>
</feature>
<name>A0A9P6VFI8_9HELO</name>
<dbReference type="GO" id="GO:0071949">
    <property type="term" value="F:FAD binding"/>
    <property type="evidence" value="ECO:0007669"/>
    <property type="project" value="InterPro"/>
</dbReference>
<dbReference type="Proteomes" id="UP000785200">
    <property type="component" value="Unassembled WGS sequence"/>
</dbReference>
<feature type="signal peptide" evidence="4">
    <location>
        <begin position="1"/>
        <end position="19"/>
    </location>
</feature>
<evidence type="ECO:0000256" key="3">
    <source>
        <dbReference type="ARBA" id="ARBA00023002"/>
    </source>
</evidence>
<keyword evidence="2" id="KW-0274">FAD</keyword>
<keyword evidence="1" id="KW-0285">Flavoprotein</keyword>
<evidence type="ECO:0000259" key="5">
    <source>
        <dbReference type="Pfam" id="PF01494"/>
    </source>
</evidence>
<dbReference type="FunFam" id="3.50.50.60:FF:000156">
    <property type="entry name" value="Salicylate hydroxylase, putative"/>
    <property type="match status" value="1"/>
</dbReference>
<evidence type="ECO:0000256" key="1">
    <source>
        <dbReference type="ARBA" id="ARBA00022630"/>
    </source>
</evidence>
<dbReference type="InterPro" id="IPR051104">
    <property type="entry name" value="FAD_monoxygenase"/>
</dbReference>
<sequence>MNSVAIIGAGLSGLTLALALHQQNIPSTIYESRPAPLNIGGAVMLSPNALKVLNALGLYERIRTKGYNFEYLEYRDHSGEVIETQEFGSESKYGFKGLRIYRHVLITELLGMLKENDLPIVFGKKFAKVTDETEQGVTWEFTDGTTESASILIGADGIHSTVRKYLYPNLTPTFTGMAGITAAVPTAQLKLPPNYHIPVTLTSSKGGFVIAPQQIDGSEVLIGKQLRLEDRDRAGWDAFFADKEALVAVLQRDNELLPAFVHNATSHIDHAKINVWPFYVVPKLEKWTSPNRRVVILGDAAHAIPPSAGQGINQAFEDVYVLALLMGTRGVDGKAALDFWLSYRQARIEKVLALNRQIDLRRVPGGGEGSEEGLVEREPIELGWLYEVDFRRDVWTWVGEQKQEV</sequence>
<dbReference type="PANTHER" id="PTHR46720:SF1">
    <property type="entry name" value="HYDROXYLASE, PUTATIVE (AFU_ORTHOLOGUE AFUA_8G06050)-RELATED"/>
    <property type="match status" value="1"/>
</dbReference>
<gene>
    <name evidence="6" type="ORF">D0Z07_6475</name>
</gene>
<reference evidence="6" key="1">
    <citation type="submission" date="2019-07" db="EMBL/GenBank/DDBJ databases">
        <title>Hyphodiscus hymeniophilus genome sequencing and assembly.</title>
        <authorList>
            <person name="Kramer G."/>
            <person name="Nodwell J."/>
        </authorList>
    </citation>
    <scope>NUCLEOTIDE SEQUENCE</scope>
    <source>
        <strain evidence="6">ATCC 34498</strain>
    </source>
</reference>
<keyword evidence="7" id="KW-1185">Reference proteome</keyword>
<dbReference type="EMBL" id="VNKQ01000014">
    <property type="protein sequence ID" value="KAG0646986.1"/>
    <property type="molecule type" value="Genomic_DNA"/>
</dbReference>
<dbReference type="PANTHER" id="PTHR46720">
    <property type="entry name" value="HYDROXYLASE, PUTATIVE (AFU_ORTHOLOGUE AFUA_3G01460)-RELATED"/>
    <property type="match status" value="1"/>
</dbReference>
<dbReference type="Gene3D" id="3.50.50.60">
    <property type="entry name" value="FAD/NAD(P)-binding domain"/>
    <property type="match status" value="1"/>
</dbReference>
<organism evidence="6 7">
    <name type="scientific">Hyphodiscus hymeniophilus</name>
    <dbReference type="NCBI Taxonomy" id="353542"/>
    <lineage>
        <taxon>Eukaryota</taxon>
        <taxon>Fungi</taxon>
        <taxon>Dikarya</taxon>
        <taxon>Ascomycota</taxon>
        <taxon>Pezizomycotina</taxon>
        <taxon>Leotiomycetes</taxon>
        <taxon>Helotiales</taxon>
        <taxon>Hyphodiscaceae</taxon>
        <taxon>Hyphodiscus</taxon>
    </lineage>
</organism>
<dbReference type="PRINTS" id="PR00420">
    <property type="entry name" value="RNGMNOXGNASE"/>
</dbReference>
<keyword evidence="3" id="KW-0560">Oxidoreductase</keyword>
<accession>A0A9P6VFI8</accession>
<evidence type="ECO:0000313" key="6">
    <source>
        <dbReference type="EMBL" id="KAG0646986.1"/>
    </source>
</evidence>
<dbReference type="AlphaFoldDB" id="A0A9P6VFI8"/>
<evidence type="ECO:0000256" key="2">
    <source>
        <dbReference type="ARBA" id="ARBA00022827"/>
    </source>
</evidence>
<proteinExistence type="predicted"/>